<evidence type="ECO:0000313" key="1">
    <source>
        <dbReference type="EnsemblMetazoa" id="AALB014451-PA"/>
    </source>
</evidence>
<organism evidence="1 2">
    <name type="scientific">Anopheles albimanus</name>
    <name type="common">New world malaria mosquito</name>
    <dbReference type="NCBI Taxonomy" id="7167"/>
    <lineage>
        <taxon>Eukaryota</taxon>
        <taxon>Metazoa</taxon>
        <taxon>Ecdysozoa</taxon>
        <taxon>Arthropoda</taxon>
        <taxon>Hexapoda</taxon>
        <taxon>Insecta</taxon>
        <taxon>Pterygota</taxon>
        <taxon>Neoptera</taxon>
        <taxon>Endopterygota</taxon>
        <taxon>Diptera</taxon>
        <taxon>Nematocera</taxon>
        <taxon>Culicoidea</taxon>
        <taxon>Culicidae</taxon>
        <taxon>Anophelinae</taxon>
        <taxon>Anopheles</taxon>
    </lineage>
</organism>
<reference evidence="1 2" key="1">
    <citation type="journal article" date="2017" name="G3 (Bethesda)">
        <title>The Physical Genome Mapping of Anopheles albimanus Corrected Scaffold Misassemblies and Identified Interarm Rearrangements in Genus Anopheles.</title>
        <authorList>
            <person name="Artemov G.N."/>
            <person name="Peery A.N."/>
            <person name="Jiang X."/>
            <person name="Tu Z."/>
            <person name="Stegniy V.N."/>
            <person name="Sharakhova M.V."/>
            <person name="Sharakhov I.V."/>
        </authorList>
    </citation>
    <scope>NUCLEOTIDE SEQUENCE [LARGE SCALE GENOMIC DNA]</scope>
    <source>
        <strain evidence="1 2">ALBI9_A</strain>
    </source>
</reference>
<evidence type="ECO:0000313" key="2">
    <source>
        <dbReference type="Proteomes" id="UP000069272"/>
    </source>
</evidence>
<dbReference type="Proteomes" id="UP000069272">
    <property type="component" value="Chromosome 3L"/>
</dbReference>
<dbReference type="AlphaFoldDB" id="A0A182FXT4"/>
<reference evidence="1" key="2">
    <citation type="submission" date="2022-08" db="UniProtKB">
        <authorList>
            <consortium name="EnsemblMetazoa"/>
        </authorList>
    </citation>
    <scope>IDENTIFICATION</scope>
    <source>
        <strain evidence="1">STECLA/ALBI9_A</strain>
    </source>
</reference>
<dbReference type="VEuPathDB" id="VectorBase:AALB014451"/>
<proteinExistence type="predicted"/>
<name>A0A182FXT4_ANOAL</name>
<dbReference type="EnsemblMetazoa" id="AALB014451-RA">
    <property type="protein sequence ID" value="AALB014451-PA"/>
    <property type="gene ID" value="AALB014451"/>
</dbReference>
<accession>A0A182FXT4</accession>
<protein>
    <submittedName>
        <fullName evidence="1">Uncharacterized protein</fullName>
    </submittedName>
</protein>
<keyword evidence="2" id="KW-1185">Reference proteome</keyword>
<sequence length="72" mass="7429">TGSTIFRRAVVVASSARCPLSRDVTFLVVVVVASPFSGSKCCVCDSSTSNQRCAFDARAVWSEGTGALGRGA</sequence>